<feature type="compositionally biased region" description="Basic and acidic residues" evidence="2">
    <location>
        <begin position="594"/>
        <end position="608"/>
    </location>
</feature>
<organism evidence="3 4">
    <name type="scientific">Metarhizium rileyi (strain RCEF 4871)</name>
    <name type="common">Nomuraea rileyi</name>
    <dbReference type="NCBI Taxonomy" id="1649241"/>
    <lineage>
        <taxon>Eukaryota</taxon>
        <taxon>Fungi</taxon>
        <taxon>Dikarya</taxon>
        <taxon>Ascomycota</taxon>
        <taxon>Pezizomycotina</taxon>
        <taxon>Sordariomycetes</taxon>
        <taxon>Hypocreomycetidae</taxon>
        <taxon>Hypocreales</taxon>
        <taxon>Clavicipitaceae</taxon>
        <taxon>Metarhizium</taxon>
    </lineage>
</organism>
<feature type="region of interest" description="Disordered" evidence="2">
    <location>
        <begin position="560"/>
        <end position="608"/>
    </location>
</feature>
<dbReference type="AlphaFoldDB" id="A0A167ETZ9"/>
<comment type="similarity">
    <text evidence="1">Belongs to the secreted LysM effector family.</text>
</comment>
<dbReference type="OMA" id="FWPNDNI"/>
<dbReference type="Gene3D" id="3.10.350.10">
    <property type="entry name" value="LysM domain"/>
    <property type="match status" value="1"/>
</dbReference>
<evidence type="ECO:0008006" key="5">
    <source>
        <dbReference type="Google" id="ProtNLM"/>
    </source>
</evidence>
<feature type="compositionally biased region" description="Basic and acidic residues" evidence="2">
    <location>
        <begin position="35"/>
        <end position="44"/>
    </location>
</feature>
<dbReference type="Proteomes" id="UP000243498">
    <property type="component" value="Unassembled WGS sequence"/>
</dbReference>
<feature type="compositionally biased region" description="Low complexity" evidence="2">
    <location>
        <begin position="55"/>
        <end position="64"/>
    </location>
</feature>
<comment type="caution">
    <text evidence="3">The sequence shown here is derived from an EMBL/GenBank/DDBJ whole genome shotgun (WGS) entry which is preliminary data.</text>
</comment>
<feature type="compositionally biased region" description="Low complexity" evidence="2">
    <location>
        <begin position="11"/>
        <end position="29"/>
    </location>
</feature>
<feature type="region of interest" description="Disordered" evidence="2">
    <location>
        <begin position="1"/>
        <end position="91"/>
    </location>
</feature>
<keyword evidence="4" id="KW-1185">Reference proteome</keyword>
<sequence>MTDRGNSATRQTYLTSSSLSQSCQQAASSVRPRNRRVEADDETQRPSTTAGITKSSGTSYSSQSATQKDNPGPPKVRRSQGNSISDNGRIGDDLAQFLGESWTQSWTSVQTFASKLISGGNSSFRRPEKPQLSTYSTRSSRSEAWGPLPPSRGPTSDDIGAESLVKKRDALKAAKMASILESHKSANGGLDITGKHKCRTSDEIGPLSQETEEHLVYVHHVEPNDTYAGIILRYKCREDIFRKSNGLWSRDSVQMRKWLIIPVDACEIKGRPCDSPLCSNECEAGPYVRTASVAEGSPFATDGLYREPTHISIDNSRRDTKEIVLEDIPWSHVCWVQIDSFKQRVEIVRVPRQALGYFPPRRKKSIRTASSLSTPRQSSDISSLAPNSIERSFNRRLSSGSACPHISGAPLSSQSHAGSEGDDNRPAWMRRPGGVGSMSRHVRTPGPDRDYLNSWTSKHIPGLSMEALPSMSVMGSETAHFGFGQGASGIVESPIEGCRDSFVSRQGTGLDRAAAAVEHWLRGALAKRPSTPLLGGLLRPTGISVDSDVDLIELTDTASDDGKATREVSASTIGSLQSMTTGRIDGGSSLKGRAKFDPGGRGAHQKDD</sequence>
<feature type="compositionally biased region" description="Polar residues" evidence="2">
    <location>
        <begin position="45"/>
        <end position="54"/>
    </location>
</feature>
<gene>
    <name evidence="3" type="ORF">NOR_04114</name>
</gene>
<evidence type="ECO:0000256" key="1">
    <source>
        <dbReference type="ARBA" id="ARBA00044955"/>
    </source>
</evidence>
<proteinExistence type="inferred from homology"/>
<dbReference type="STRING" id="1081105.A0A167ETZ9"/>
<feature type="region of interest" description="Disordered" evidence="2">
    <location>
        <begin position="400"/>
        <end position="450"/>
    </location>
</feature>
<reference evidence="3 4" key="1">
    <citation type="journal article" date="2016" name="Genome Biol. Evol.">
        <title>Divergent and convergent evolution of fungal pathogenicity.</title>
        <authorList>
            <person name="Shang Y."/>
            <person name="Xiao G."/>
            <person name="Zheng P."/>
            <person name="Cen K."/>
            <person name="Zhan S."/>
            <person name="Wang C."/>
        </authorList>
    </citation>
    <scope>NUCLEOTIDE SEQUENCE [LARGE SCALE GENOMIC DNA]</scope>
    <source>
        <strain evidence="3 4">RCEF 4871</strain>
    </source>
</reference>
<feature type="region of interest" description="Disordered" evidence="2">
    <location>
        <begin position="366"/>
        <end position="386"/>
    </location>
</feature>
<dbReference type="PROSITE" id="PS51257">
    <property type="entry name" value="PROKAR_LIPOPROTEIN"/>
    <property type="match status" value="1"/>
</dbReference>
<evidence type="ECO:0000256" key="2">
    <source>
        <dbReference type="SAM" id="MobiDB-lite"/>
    </source>
</evidence>
<dbReference type="EMBL" id="AZHC01000010">
    <property type="protein sequence ID" value="OAA44386.1"/>
    <property type="molecule type" value="Genomic_DNA"/>
</dbReference>
<dbReference type="OrthoDB" id="2192830at2759"/>
<feature type="region of interest" description="Disordered" evidence="2">
    <location>
        <begin position="118"/>
        <end position="159"/>
    </location>
</feature>
<name>A0A167ETZ9_METRR</name>
<protein>
    <recommendedName>
        <fullName evidence="5">LysM domain-containing protein</fullName>
    </recommendedName>
</protein>
<evidence type="ECO:0000313" key="3">
    <source>
        <dbReference type="EMBL" id="OAA44386.1"/>
    </source>
</evidence>
<evidence type="ECO:0000313" key="4">
    <source>
        <dbReference type="Proteomes" id="UP000243498"/>
    </source>
</evidence>
<feature type="compositionally biased region" description="Polar residues" evidence="2">
    <location>
        <begin position="367"/>
        <end position="386"/>
    </location>
</feature>
<feature type="compositionally biased region" description="Polar residues" evidence="2">
    <location>
        <begin position="568"/>
        <end position="581"/>
    </location>
</feature>
<accession>A0A167ETZ9</accession>
<feature type="compositionally biased region" description="Polar residues" evidence="2">
    <location>
        <begin position="1"/>
        <end position="10"/>
    </location>
</feature>
<dbReference type="InterPro" id="IPR036779">
    <property type="entry name" value="LysM_dom_sf"/>
</dbReference>